<sequence length="280" mass="31408">MSYAAEAFNVMIASPGDVASERAIVRDVIYEWNAVHSNTRKIVLLPIGWESHSSPEMGNSPQAIINEQILEKCDLLIGVFWTRIGTPTEDYASGTVEELEKHIQSGKPAMLYFSSQPVVFDSVELEQAAAVKKFKTDCQSRGLYQSYDSLADFRTKLYRHLQLKVNEHPIFNKLESHSSSEISESQTQIPKLSDEAQILLKEASLDAHGTIIHVEYMEGTDVQTNGKNLVAEKRDRREVAKWEQAILELSNEGLIVGQGYKGEIYQVTNLGYQIADMIAL</sequence>
<gene>
    <name evidence="1" type="ORF">NN484_09820</name>
</gene>
<name>A0ABY7ZE68_9PSED</name>
<evidence type="ECO:0000313" key="1">
    <source>
        <dbReference type="EMBL" id="WDR38010.1"/>
    </source>
</evidence>
<accession>A0ABY7ZE68</accession>
<organism evidence="1 2">
    <name type="scientific">Pseudomonas serboccidentalis</name>
    <dbReference type="NCBI Taxonomy" id="2964670"/>
    <lineage>
        <taxon>Bacteria</taxon>
        <taxon>Pseudomonadati</taxon>
        <taxon>Pseudomonadota</taxon>
        <taxon>Gammaproteobacteria</taxon>
        <taxon>Pseudomonadales</taxon>
        <taxon>Pseudomonadaceae</taxon>
        <taxon>Pseudomonas</taxon>
    </lineage>
</organism>
<evidence type="ECO:0000313" key="2">
    <source>
        <dbReference type="Proteomes" id="UP001222282"/>
    </source>
</evidence>
<reference evidence="1 2" key="1">
    <citation type="submission" date="2022-07" db="EMBL/GenBank/DDBJ databases">
        <authorList>
            <person name="Abrouk D."/>
            <person name="Moenne-Loccoz Y."/>
            <person name="Todorovic I."/>
            <person name="Raicevic V."/>
            <person name="Jovicic-Petrovic J."/>
        </authorList>
    </citation>
    <scope>NUCLEOTIDE SEQUENCE [LARGE SCALE GENOMIC DNA]</scope>
    <source>
        <strain evidence="2">IT-P374</strain>
    </source>
</reference>
<keyword evidence="2" id="KW-1185">Reference proteome</keyword>
<dbReference type="EMBL" id="CP101655">
    <property type="protein sequence ID" value="WDR38010.1"/>
    <property type="molecule type" value="Genomic_DNA"/>
</dbReference>
<dbReference type="Proteomes" id="UP001222282">
    <property type="component" value="Chromosome"/>
</dbReference>
<protein>
    <submittedName>
        <fullName evidence="1">DUF4062 domain-containing protein</fullName>
    </submittedName>
</protein>
<dbReference type="RefSeq" id="WP_192351857.1">
    <property type="nucleotide sequence ID" value="NZ_CP101655.1"/>
</dbReference>
<proteinExistence type="predicted"/>